<accession>A0A0R3CSF1</accession>
<evidence type="ECO:0000313" key="11">
    <source>
        <dbReference type="EMBL" id="KRQ00682.1"/>
    </source>
</evidence>
<proteinExistence type="inferred from homology"/>
<dbReference type="InterPro" id="IPR004713">
    <property type="entry name" value="CaH_exchang"/>
</dbReference>
<feature type="transmembrane region" description="Helical" evidence="9">
    <location>
        <begin position="36"/>
        <end position="55"/>
    </location>
</feature>
<evidence type="ECO:0000259" key="10">
    <source>
        <dbReference type="Pfam" id="PF01699"/>
    </source>
</evidence>
<dbReference type="GO" id="GO:0015369">
    <property type="term" value="F:calcium:proton antiporter activity"/>
    <property type="evidence" value="ECO:0007669"/>
    <property type="project" value="UniProtKB-UniRule"/>
</dbReference>
<dbReference type="GO" id="GO:0016020">
    <property type="term" value="C:membrane"/>
    <property type="evidence" value="ECO:0007669"/>
    <property type="project" value="InterPro"/>
</dbReference>
<feature type="domain" description="Sodium/calcium exchanger membrane region" evidence="10">
    <location>
        <begin position="35"/>
        <end position="188"/>
    </location>
</feature>
<evidence type="ECO:0000256" key="3">
    <source>
        <dbReference type="ARBA" id="ARBA00022568"/>
    </source>
</evidence>
<dbReference type="Gene3D" id="1.20.1420.30">
    <property type="entry name" value="NCX, central ion-binding region"/>
    <property type="match status" value="1"/>
</dbReference>
<dbReference type="AlphaFoldDB" id="A0A0R3CSF1"/>
<evidence type="ECO:0000256" key="1">
    <source>
        <dbReference type="ARBA" id="ARBA00004127"/>
    </source>
</evidence>
<name>A0A0R3CSF1_9BRAD</name>
<keyword evidence="2 9" id="KW-0813">Transport</keyword>
<dbReference type="GO" id="GO:0012505">
    <property type="term" value="C:endomembrane system"/>
    <property type="evidence" value="ECO:0007669"/>
    <property type="project" value="UniProtKB-SubCell"/>
</dbReference>
<dbReference type="PANTHER" id="PTHR31503">
    <property type="entry name" value="VACUOLAR CALCIUM ION TRANSPORTER"/>
    <property type="match status" value="1"/>
</dbReference>
<evidence type="ECO:0000256" key="8">
    <source>
        <dbReference type="ARBA" id="ARBA00023136"/>
    </source>
</evidence>
<feature type="transmembrane region" description="Helical" evidence="9">
    <location>
        <begin position="168"/>
        <end position="188"/>
    </location>
</feature>
<organism evidence="11 12">
    <name type="scientific">Bradyrhizobium manausense</name>
    <dbReference type="NCBI Taxonomy" id="989370"/>
    <lineage>
        <taxon>Bacteria</taxon>
        <taxon>Pseudomonadati</taxon>
        <taxon>Pseudomonadota</taxon>
        <taxon>Alphaproteobacteria</taxon>
        <taxon>Hyphomicrobiales</taxon>
        <taxon>Nitrobacteraceae</taxon>
        <taxon>Bradyrhizobium</taxon>
    </lineage>
</organism>
<feature type="transmembrane region" description="Helical" evidence="9">
    <location>
        <begin position="133"/>
        <end position="153"/>
    </location>
</feature>
<keyword evidence="5 9" id="KW-0106">Calcium</keyword>
<keyword evidence="8 9" id="KW-0472">Membrane</keyword>
<dbReference type="OrthoDB" id="8438242at2"/>
<dbReference type="NCBIfam" id="TIGR00378">
    <property type="entry name" value="cax"/>
    <property type="match status" value="1"/>
</dbReference>
<feature type="transmembrane region" description="Helical" evidence="9">
    <location>
        <begin position="337"/>
        <end position="358"/>
    </location>
</feature>
<dbReference type="EMBL" id="LJYG01000112">
    <property type="protein sequence ID" value="KRQ00682.1"/>
    <property type="molecule type" value="Genomic_DNA"/>
</dbReference>
<feature type="transmembrane region" description="Helical" evidence="9">
    <location>
        <begin position="67"/>
        <end position="88"/>
    </location>
</feature>
<dbReference type="RefSeq" id="WP_057757961.1">
    <property type="nucleotide sequence ID" value="NZ_LJYG01000112.1"/>
</dbReference>
<comment type="function">
    <text evidence="9">Ca(+)/H(+) antiporter that extrudes calcium in exchange for external protons.</text>
</comment>
<evidence type="ECO:0000256" key="4">
    <source>
        <dbReference type="ARBA" id="ARBA00022692"/>
    </source>
</evidence>
<feature type="transmembrane region" description="Helical" evidence="9">
    <location>
        <begin position="310"/>
        <end position="330"/>
    </location>
</feature>
<evidence type="ECO:0000256" key="7">
    <source>
        <dbReference type="ARBA" id="ARBA00023065"/>
    </source>
</evidence>
<dbReference type="GO" id="GO:0006874">
    <property type="term" value="P:intracellular calcium ion homeostasis"/>
    <property type="evidence" value="ECO:0007669"/>
    <property type="project" value="TreeGrafter"/>
</dbReference>
<evidence type="ECO:0000313" key="12">
    <source>
        <dbReference type="Proteomes" id="UP000051936"/>
    </source>
</evidence>
<evidence type="ECO:0000256" key="6">
    <source>
        <dbReference type="ARBA" id="ARBA00022989"/>
    </source>
</evidence>
<reference evidence="11 12" key="1">
    <citation type="submission" date="2015-09" db="EMBL/GenBank/DDBJ databases">
        <title>Draft Genome Sequence of Bradyrhizobium manausense Strain BR 3351T, a Novel Symbiotic Nitrogen-Fixing Alphaproteobacterium Isolated from Brazilian Amazon Rain Forest.</title>
        <authorList>
            <person name="De Araujo J.L."/>
            <person name="Zilli J.E."/>
        </authorList>
    </citation>
    <scope>NUCLEOTIDE SEQUENCE [LARGE SCALE GENOMIC DNA]</scope>
    <source>
        <strain evidence="11 12">BR3351</strain>
    </source>
</reference>
<feature type="domain" description="Sodium/calcium exchanger membrane region" evidence="10">
    <location>
        <begin position="212"/>
        <end position="356"/>
    </location>
</feature>
<evidence type="ECO:0000256" key="9">
    <source>
        <dbReference type="RuleBase" id="RU365028"/>
    </source>
</evidence>
<dbReference type="Pfam" id="PF01699">
    <property type="entry name" value="Na_Ca_ex"/>
    <property type="match status" value="2"/>
</dbReference>
<evidence type="ECO:0000256" key="2">
    <source>
        <dbReference type="ARBA" id="ARBA00022448"/>
    </source>
</evidence>
<gene>
    <name evidence="11" type="ORF">AOQ71_37220</name>
</gene>
<dbReference type="InterPro" id="IPR044880">
    <property type="entry name" value="NCX_ion-bd_dom_sf"/>
</dbReference>
<feature type="transmembrane region" description="Helical" evidence="9">
    <location>
        <begin position="12"/>
        <end position="30"/>
    </location>
</feature>
<sequence length="366" mass="38059">MNLLFKEVRSNPLLWMLVFVPIVLVVEHAAPSSHTTLFALSVLAIVPLAALLSQATESVAERTGDAIGGLLNATLGNLTELIIAIAALQAGEYMLVKASIAGAIVTNSLFMLGASFLLGGLRTHVQEYNRAGGRLYASLLLMATIALLAPAAVADLDLARGDVMAQKLSAGLAVLLISAYGLGLLFSLRTHKELFASQDHGEAGGGWPIGLAVGTLLVVTVLVALVSEIFVSSVQKAGETLGLSPAFVGFIIVALVGAAAEMAVAFSAARKNRLDMSVSIALGSASQIALFVAPVLVLLSYVVGPKPMDLQFWPGAVTMVMIATVTACFITNGGRSAWFIGALLLFIYAIFAMTLYMVPPGAHGQI</sequence>
<protein>
    <recommendedName>
        <fullName evidence="9">Ca(2+)/H(+) antiporter</fullName>
    </recommendedName>
</protein>
<dbReference type="Proteomes" id="UP000051936">
    <property type="component" value="Unassembled WGS sequence"/>
</dbReference>
<comment type="similarity">
    <text evidence="9">Belongs to the Ca(2+):cation antiporter (CaCA) (TC 2.A.19) family.</text>
</comment>
<keyword evidence="7 9" id="KW-0406">Ion transport</keyword>
<feature type="transmembrane region" description="Helical" evidence="9">
    <location>
        <begin position="243"/>
        <end position="266"/>
    </location>
</feature>
<keyword evidence="3 9" id="KW-0109">Calcium transport</keyword>
<dbReference type="InterPro" id="IPR004798">
    <property type="entry name" value="CAX-like"/>
</dbReference>
<keyword evidence="4 9" id="KW-0812">Transmembrane</keyword>
<feature type="transmembrane region" description="Helical" evidence="9">
    <location>
        <begin position="278"/>
        <end position="304"/>
    </location>
</feature>
<comment type="subcellular location">
    <subcellularLocation>
        <location evidence="1">Endomembrane system</location>
        <topology evidence="1">Multi-pass membrane protein</topology>
    </subcellularLocation>
</comment>
<dbReference type="InterPro" id="IPR004837">
    <property type="entry name" value="NaCa_Exmemb"/>
</dbReference>
<keyword evidence="12" id="KW-1185">Reference proteome</keyword>
<dbReference type="PANTHER" id="PTHR31503:SF22">
    <property type="entry name" value="VACUOLAR CALCIUM ION TRANSPORTER"/>
    <property type="match status" value="1"/>
</dbReference>
<evidence type="ECO:0000256" key="5">
    <source>
        <dbReference type="ARBA" id="ARBA00022837"/>
    </source>
</evidence>
<dbReference type="STRING" id="989370.AOQ71_37220"/>
<keyword evidence="9" id="KW-0050">Antiport</keyword>
<feature type="transmembrane region" description="Helical" evidence="9">
    <location>
        <begin position="100"/>
        <end position="121"/>
    </location>
</feature>
<keyword evidence="6 9" id="KW-1133">Transmembrane helix</keyword>
<comment type="caution">
    <text evidence="11">The sequence shown here is derived from an EMBL/GenBank/DDBJ whole genome shotgun (WGS) entry which is preliminary data.</text>
</comment>
<feature type="transmembrane region" description="Helical" evidence="9">
    <location>
        <begin position="209"/>
        <end position="231"/>
    </location>
</feature>